<dbReference type="Gene3D" id="3.30.420.10">
    <property type="entry name" value="Ribonuclease H-like superfamily/Ribonuclease H"/>
    <property type="match status" value="1"/>
</dbReference>
<evidence type="ECO:0000313" key="3">
    <source>
        <dbReference type="EMBL" id="KAJ8980344.1"/>
    </source>
</evidence>
<feature type="compositionally biased region" description="Basic residues" evidence="1">
    <location>
        <begin position="221"/>
        <end position="230"/>
    </location>
</feature>
<feature type="compositionally biased region" description="Polar residues" evidence="1">
    <location>
        <begin position="231"/>
        <end position="242"/>
    </location>
</feature>
<gene>
    <name evidence="3" type="ORF">NQ317_019231</name>
</gene>
<comment type="caution">
    <text evidence="3">The sequence shown here is derived from an EMBL/GenBank/DDBJ whole genome shotgun (WGS) entry which is preliminary data.</text>
</comment>
<evidence type="ECO:0000256" key="1">
    <source>
        <dbReference type="SAM" id="MobiDB-lite"/>
    </source>
</evidence>
<organism evidence="3 4">
    <name type="scientific">Molorchus minor</name>
    <dbReference type="NCBI Taxonomy" id="1323400"/>
    <lineage>
        <taxon>Eukaryota</taxon>
        <taxon>Metazoa</taxon>
        <taxon>Ecdysozoa</taxon>
        <taxon>Arthropoda</taxon>
        <taxon>Hexapoda</taxon>
        <taxon>Insecta</taxon>
        <taxon>Pterygota</taxon>
        <taxon>Neoptera</taxon>
        <taxon>Endopterygota</taxon>
        <taxon>Coleoptera</taxon>
        <taxon>Polyphaga</taxon>
        <taxon>Cucujiformia</taxon>
        <taxon>Chrysomeloidea</taxon>
        <taxon>Cerambycidae</taxon>
        <taxon>Lamiinae</taxon>
        <taxon>Monochamini</taxon>
        <taxon>Molorchus</taxon>
    </lineage>
</organism>
<evidence type="ECO:0000313" key="4">
    <source>
        <dbReference type="Proteomes" id="UP001162164"/>
    </source>
</evidence>
<dbReference type="InterPro" id="IPR056924">
    <property type="entry name" value="SH3_Tf2-1"/>
</dbReference>
<accession>A0ABQ9JPZ2</accession>
<dbReference type="Pfam" id="PF24626">
    <property type="entry name" value="SH3_Tf2-1"/>
    <property type="match status" value="1"/>
</dbReference>
<reference evidence="3" key="1">
    <citation type="journal article" date="2023" name="Insect Mol. Biol.">
        <title>Genome sequencing provides insights into the evolution of gene families encoding plant cell wall-degrading enzymes in longhorned beetles.</title>
        <authorList>
            <person name="Shin N.R."/>
            <person name="Okamura Y."/>
            <person name="Kirsch R."/>
            <person name="Pauchet Y."/>
        </authorList>
    </citation>
    <scope>NUCLEOTIDE SEQUENCE</scope>
    <source>
        <strain evidence="3">MMC_N1</strain>
    </source>
</reference>
<protein>
    <recommendedName>
        <fullName evidence="2">Tf2-1-like SH3-like domain-containing protein</fullName>
    </recommendedName>
</protein>
<keyword evidence="4" id="KW-1185">Reference proteome</keyword>
<dbReference type="InterPro" id="IPR050951">
    <property type="entry name" value="Retrovirus_Pol_polyprotein"/>
</dbReference>
<name>A0ABQ9JPZ2_9CUCU</name>
<dbReference type="InterPro" id="IPR036397">
    <property type="entry name" value="RNaseH_sf"/>
</dbReference>
<feature type="domain" description="Tf2-1-like SH3-like" evidence="2">
    <location>
        <begin position="144"/>
        <end position="207"/>
    </location>
</feature>
<dbReference type="InterPro" id="IPR012337">
    <property type="entry name" value="RNaseH-like_sf"/>
</dbReference>
<sequence>MQKVCYTLDIKESFTPLYHASANMVERKNRDLKPRLAILVGDDHTTWAEKLPAIRFAMNTSWCETTGQTAAYLTFGRELRTLDDITHDLTSIVETENFVPQITPYLEKMSRSWQDARSINERQQDRQKVYADAHKREVAPFAVGDRVWVNTHTLSSADKGITTKFHPKRDGPYEILRVVSPVSFQVCNPTESNIPLGIYHMSALTPVEGQVNEKPVVEIKRRGRPPKKKTLPSNNNGPSSGRVQDHGGSV</sequence>
<dbReference type="EMBL" id="JAPWTJ010000265">
    <property type="protein sequence ID" value="KAJ8980344.1"/>
    <property type="molecule type" value="Genomic_DNA"/>
</dbReference>
<proteinExistence type="predicted"/>
<dbReference type="PANTHER" id="PTHR37984:SF5">
    <property type="entry name" value="PROTEIN NYNRIN-LIKE"/>
    <property type="match status" value="1"/>
</dbReference>
<feature type="region of interest" description="Disordered" evidence="1">
    <location>
        <begin position="214"/>
        <end position="250"/>
    </location>
</feature>
<dbReference type="SUPFAM" id="SSF53098">
    <property type="entry name" value="Ribonuclease H-like"/>
    <property type="match status" value="1"/>
</dbReference>
<dbReference type="Proteomes" id="UP001162164">
    <property type="component" value="Unassembled WGS sequence"/>
</dbReference>
<evidence type="ECO:0000259" key="2">
    <source>
        <dbReference type="Pfam" id="PF24626"/>
    </source>
</evidence>
<dbReference type="PANTHER" id="PTHR37984">
    <property type="entry name" value="PROTEIN CBG26694"/>
    <property type="match status" value="1"/>
</dbReference>